<dbReference type="GO" id="GO:0006633">
    <property type="term" value="P:fatty acid biosynthetic process"/>
    <property type="evidence" value="ECO:0007669"/>
    <property type="project" value="TreeGrafter"/>
</dbReference>
<dbReference type="AlphaFoldDB" id="A0A939ITB7"/>
<evidence type="ECO:0000259" key="1">
    <source>
        <dbReference type="Pfam" id="PF12241"/>
    </source>
</evidence>
<comment type="caution">
    <text evidence="2">The sequence shown here is derived from an EMBL/GenBank/DDBJ whole genome shotgun (WGS) entry which is preliminary data.</text>
</comment>
<feature type="non-terminal residue" evidence="2">
    <location>
        <position position="1"/>
    </location>
</feature>
<protein>
    <submittedName>
        <fullName evidence="2">Bifunctional NADH-specific enoyl-ACP reductase/trans-2-enoyl-CoA reductase</fullName>
    </submittedName>
</protein>
<dbReference type="PANTHER" id="PTHR37480:SF1">
    <property type="entry name" value="ENOYL-[ACYL-CARRIER-PROTEIN] REDUCTASE [NADH]"/>
    <property type="match status" value="1"/>
</dbReference>
<dbReference type="PANTHER" id="PTHR37480">
    <property type="entry name" value="ENOYL-[ACYL-CARRIER-PROTEIN] REDUCTASE [NADH]"/>
    <property type="match status" value="1"/>
</dbReference>
<dbReference type="Proteomes" id="UP000664654">
    <property type="component" value="Unassembled WGS sequence"/>
</dbReference>
<dbReference type="Pfam" id="PF12241">
    <property type="entry name" value="Enoyl_reductase"/>
    <property type="match status" value="1"/>
</dbReference>
<reference evidence="2" key="1">
    <citation type="submission" date="2021-03" db="EMBL/GenBank/DDBJ databases">
        <title>novel species isolated from a fishpond in China.</title>
        <authorList>
            <person name="Lu H."/>
            <person name="Cai Z."/>
        </authorList>
    </citation>
    <scope>NUCLEOTIDE SEQUENCE</scope>
    <source>
        <strain evidence="2">JCM 30855</strain>
    </source>
</reference>
<proteinExistence type="predicted"/>
<gene>
    <name evidence="2" type="ORF">J0A66_22605</name>
</gene>
<feature type="non-terminal residue" evidence="2">
    <location>
        <position position="102"/>
    </location>
</feature>
<name>A0A939ITB7_9ALTE</name>
<keyword evidence="3" id="KW-1185">Reference proteome</keyword>
<feature type="domain" description="Trans-2-enoyl-CoA reductase catalytic" evidence="1">
    <location>
        <begin position="1"/>
        <end position="102"/>
    </location>
</feature>
<evidence type="ECO:0000313" key="3">
    <source>
        <dbReference type="Proteomes" id="UP000664654"/>
    </source>
</evidence>
<sequence>KQAGVYAKTLNGDAFSNQMKQDVIDIIKADLGKIDLVVYSLASPRRTDPNTGEVYSSTLKPIGSNVTTKNLNTSKRVIDEITVEAANEDEIANTVKVMGGED</sequence>
<organism evidence="2 3">
    <name type="scientific">Bowmanella dokdonensis</name>
    <dbReference type="NCBI Taxonomy" id="751969"/>
    <lineage>
        <taxon>Bacteria</taxon>
        <taxon>Pseudomonadati</taxon>
        <taxon>Pseudomonadota</taxon>
        <taxon>Gammaproteobacteria</taxon>
        <taxon>Alteromonadales</taxon>
        <taxon>Alteromonadaceae</taxon>
        <taxon>Bowmanella</taxon>
    </lineage>
</organism>
<dbReference type="GO" id="GO:0050343">
    <property type="term" value="F:trans-2-enoyl-CoA reductase (NADH) activity"/>
    <property type="evidence" value="ECO:0007669"/>
    <property type="project" value="TreeGrafter"/>
</dbReference>
<dbReference type="GO" id="GO:0004318">
    <property type="term" value="F:enoyl-[acyl-carrier-protein] reductase (NADH) activity"/>
    <property type="evidence" value="ECO:0007669"/>
    <property type="project" value="TreeGrafter"/>
</dbReference>
<dbReference type="GO" id="GO:0051287">
    <property type="term" value="F:NAD binding"/>
    <property type="evidence" value="ECO:0007669"/>
    <property type="project" value="TreeGrafter"/>
</dbReference>
<accession>A0A939ITB7</accession>
<dbReference type="EMBL" id="JAFKCV010000285">
    <property type="protein sequence ID" value="MBN7828029.1"/>
    <property type="molecule type" value="Genomic_DNA"/>
</dbReference>
<dbReference type="InterPro" id="IPR010758">
    <property type="entry name" value="Trans-2-enoyl-CoA_reductase"/>
</dbReference>
<dbReference type="InterPro" id="IPR024910">
    <property type="entry name" value="Enoyl-CoA_Rdtase_cat_dom"/>
</dbReference>
<dbReference type="Gene3D" id="3.40.50.720">
    <property type="entry name" value="NAD(P)-binding Rossmann-like Domain"/>
    <property type="match status" value="1"/>
</dbReference>
<evidence type="ECO:0000313" key="2">
    <source>
        <dbReference type="EMBL" id="MBN7828029.1"/>
    </source>
</evidence>